<dbReference type="Pfam" id="PF09093">
    <property type="entry name" value="Lyase_catalyt"/>
    <property type="match status" value="1"/>
</dbReference>
<feature type="domain" description="Lyase N-terminal" evidence="10">
    <location>
        <begin position="34"/>
        <end position="179"/>
    </location>
</feature>
<dbReference type="eggNOG" id="COG5492">
    <property type="taxonomic scope" value="Bacteria"/>
</dbReference>
<comment type="cofactor">
    <cofactor evidence="1">
        <name>Ca(2+)</name>
        <dbReference type="ChEBI" id="CHEBI:29108"/>
    </cofactor>
</comment>
<keyword evidence="8" id="KW-0732">Signal</keyword>
<dbReference type="InterPro" id="IPR015176">
    <property type="entry name" value="Lyase_N"/>
</dbReference>
<dbReference type="Pfam" id="PF09092">
    <property type="entry name" value="Lyase_N"/>
    <property type="match status" value="1"/>
</dbReference>
<dbReference type="EMBL" id="CP003283">
    <property type="protein sequence ID" value="AFL97003.1"/>
    <property type="molecule type" value="Genomic_DNA"/>
</dbReference>
<comment type="subunit">
    <text evidence="3">Monomer.</text>
</comment>
<dbReference type="InterPro" id="IPR011071">
    <property type="entry name" value="Lyase_8-like_C"/>
</dbReference>
<dbReference type="GeneID" id="71569099"/>
<evidence type="ECO:0000256" key="7">
    <source>
        <dbReference type="PIRSR" id="PIRSR034515-2"/>
    </source>
</evidence>
<dbReference type="RefSeq" id="WP_014790604.1">
    <property type="nucleotide sequence ID" value="NC_018016.1"/>
</dbReference>
<feature type="signal peptide" evidence="8">
    <location>
        <begin position="1"/>
        <end position="18"/>
    </location>
</feature>
<feature type="domain" description="Polysaccharide lyase family 8 central" evidence="9">
    <location>
        <begin position="580"/>
        <end position="835"/>
    </location>
</feature>
<dbReference type="InterPro" id="IPR003159">
    <property type="entry name" value="Lyase_8_central_dom"/>
</dbReference>
<dbReference type="PIRSF" id="PIRSF034515">
    <property type="entry name" value="Chondroitinase"/>
    <property type="match status" value="1"/>
</dbReference>
<protein>
    <submittedName>
        <fullName evidence="12">Polysaccharide lyase family 8</fullName>
    </submittedName>
</protein>
<feature type="site" description="Transition state stabilizer" evidence="7">
    <location>
        <position position="509"/>
    </location>
</feature>
<gene>
    <name evidence="12" type="ordered locus">Ornrh_0807</name>
</gene>
<feature type="active site" description="Proton acceptor" evidence="6">
    <location>
        <position position="339"/>
    </location>
</feature>
<keyword evidence="4" id="KW-0106">Calcium</keyword>
<dbReference type="STRING" id="867902.Ornrh_0807"/>
<comment type="similarity">
    <text evidence="2">Belongs to the polysaccharide lyase 8 family.</text>
</comment>
<feature type="active site" description="Proton acceptor" evidence="6">
    <location>
        <position position="449"/>
    </location>
</feature>
<dbReference type="InterPro" id="IPR039174">
    <property type="entry name" value="Chondroitin_ABC_lyase"/>
</dbReference>
<evidence type="ECO:0000256" key="3">
    <source>
        <dbReference type="ARBA" id="ARBA00011245"/>
    </source>
</evidence>
<dbReference type="SUPFAM" id="SSF49785">
    <property type="entry name" value="Galactose-binding domain-like"/>
    <property type="match status" value="1"/>
</dbReference>
<feature type="site" description="Important for catalytic activity against all substrates" evidence="7">
    <location>
        <position position="601"/>
    </location>
</feature>
<dbReference type="Gene3D" id="2.60.220.10">
    <property type="entry name" value="Polysaccharide lyase family 8-like, C-terminal"/>
    <property type="match status" value="1"/>
</dbReference>
<dbReference type="InterPro" id="IPR011013">
    <property type="entry name" value="Gal_mutarotase_sf_dom"/>
</dbReference>
<evidence type="ECO:0000259" key="10">
    <source>
        <dbReference type="Pfam" id="PF09092"/>
    </source>
</evidence>
<dbReference type="GO" id="GO:0034000">
    <property type="term" value="F:chondroitin-sulfate-ABC endolyase activity"/>
    <property type="evidence" value="ECO:0007669"/>
    <property type="project" value="InterPro"/>
</dbReference>
<evidence type="ECO:0000256" key="1">
    <source>
        <dbReference type="ARBA" id="ARBA00001913"/>
    </source>
</evidence>
<dbReference type="InterPro" id="IPR015177">
    <property type="entry name" value="Lyase_catalyt"/>
</dbReference>
<keyword evidence="13" id="KW-1185">Reference proteome</keyword>
<dbReference type="InterPro" id="IPR008979">
    <property type="entry name" value="Galactose-bd-like_sf"/>
</dbReference>
<dbReference type="HOGENOM" id="CLU_011258_0_0_10"/>
<dbReference type="SUPFAM" id="SSF74650">
    <property type="entry name" value="Galactose mutarotase-like"/>
    <property type="match status" value="1"/>
</dbReference>
<dbReference type="KEGG" id="orh:Ornrh_0807"/>
<evidence type="ECO:0000256" key="2">
    <source>
        <dbReference type="ARBA" id="ARBA00006699"/>
    </source>
</evidence>
<evidence type="ECO:0000256" key="6">
    <source>
        <dbReference type="PIRSR" id="PIRSR034515-1"/>
    </source>
</evidence>
<feature type="domain" description="Lyase catalytic" evidence="11">
    <location>
        <begin position="207"/>
        <end position="550"/>
    </location>
</feature>
<dbReference type="GeneID" id="97257516"/>
<dbReference type="GO" id="GO:0005975">
    <property type="term" value="P:carbohydrate metabolic process"/>
    <property type="evidence" value="ECO:0007669"/>
    <property type="project" value="InterPro"/>
</dbReference>
<evidence type="ECO:0000256" key="4">
    <source>
        <dbReference type="ARBA" id="ARBA00022837"/>
    </source>
</evidence>
<evidence type="ECO:0000313" key="13">
    <source>
        <dbReference type="Proteomes" id="UP000006051"/>
    </source>
</evidence>
<dbReference type="Gene3D" id="2.70.98.10">
    <property type="match status" value="1"/>
</dbReference>
<feature type="active site" description="Proton donor" evidence="6">
    <location>
        <position position="456"/>
    </location>
</feature>
<name>I3ZZ69_ORNRL</name>
<dbReference type="InterPro" id="IPR008929">
    <property type="entry name" value="Chondroitin_lyas"/>
</dbReference>
<evidence type="ECO:0000313" key="12">
    <source>
        <dbReference type="EMBL" id="AFL97003.1"/>
    </source>
</evidence>
<dbReference type="Gene3D" id="2.60.120.430">
    <property type="entry name" value="Galactose-binding lectin"/>
    <property type="match status" value="1"/>
</dbReference>
<evidence type="ECO:0000256" key="8">
    <source>
        <dbReference type="SAM" id="SignalP"/>
    </source>
</evidence>
<dbReference type="GO" id="GO:0006027">
    <property type="term" value="P:glycosaminoglycan catabolic process"/>
    <property type="evidence" value="ECO:0007669"/>
    <property type="project" value="InterPro"/>
</dbReference>
<keyword evidence="5 12" id="KW-0456">Lyase</keyword>
<dbReference type="SUPFAM" id="SSF48230">
    <property type="entry name" value="Chondroitin AC/alginate lyase"/>
    <property type="match status" value="1"/>
</dbReference>
<dbReference type="GO" id="GO:0030246">
    <property type="term" value="F:carbohydrate binding"/>
    <property type="evidence" value="ECO:0007669"/>
    <property type="project" value="InterPro"/>
</dbReference>
<sequence>MKKLIIFFQALMCFPLLAQKNVINIPANSDGLVLKAEKSMVKLVENPSKTISQSAEWDWSKNADFKLFNLASTKVENPRATLVFWLYNTTPQNEKLMVKVSQDASNYFIFPFGLNFKGWRTAWVMFHRDMQVVGNPKKINFIEFLKPKNAKNGIFYLNDVRLVNEVNPRSPMQDEQLPFVNKGVEKSANAHWVALYNFAHQPKKLAETKSVTISQQNGITTIAKRLKKQILDDFDVEKNKVSFAEVQKEFNDWGIQEKNGIYSGKPVLSMNDREILKKEQLPEKHIKDFTELMLKIAILRDFSQNLTEQKILDSMFLTLLNFMHDQGWAAGSGMGALHHLGYNFEGFYESCFLMRDVIKAAGLTQQTYDDMFWFSGLGRIYTPKKDLPHSNIDVFNTLLRGMLCTILTDDNKGKIAQELKQFSWWLSENMMPTYSIRGTFKPDGAVVHHGTLYPAYGVGGFRGLSETVYALSKTDFQVSTAAYNSFKKVLLTAHAYANPRHWPLSVAGRHPTGNFKLSPKPFLWTALSSPTVDEDAELASAYMLILNKNKDKWSQYFKTKNIKAKYPTGHWNINYGLLDLHRRKDWLVALRGHNRYFVSHESYPGQNVFGRFLTYGNFQVLYDENDKNAPKNNFEDKGWDWSLIPGTTTLHLPIDAMRANIINADNYSGVEEMLLTDEVFAGGTNLNGQGVYAMQLHGHDKYDMGSFRANKSWFMFDDLVVCLGSDIENNRSDVETRTTVFQNYLGEKTVESKNALRLNGKSLSVNRPQFTKYMRVLDSRKIGYVFPKVGQVELYRGLQKSRDQKDQKDTQGVFETLTFNHKKSPKNQKYEYAMLIDTDDKALAEVQNRIQSGALYKVLQQDSIAHIVDYLPLNMCGLVVFKANKKLYNPLVESINKPSLILYEKKGNDYQFAITNPDLGFFQGKDDTPIINGKRKEVSIYSRKWYGTPATPSVVKVVLNGLFEILPNDAIKSVRREDRKTIIEVKCAYGIATKFNLKPVLM</sequence>
<dbReference type="Gene3D" id="1.50.10.100">
    <property type="entry name" value="Chondroitin AC/alginate lyase"/>
    <property type="match status" value="1"/>
</dbReference>
<dbReference type="Proteomes" id="UP000006051">
    <property type="component" value="Chromosome"/>
</dbReference>
<proteinExistence type="inferred from homology"/>
<dbReference type="InterPro" id="IPR024200">
    <property type="entry name" value="Chondroitinase_ABC_I"/>
</dbReference>
<reference evidence="12 13" key="1">
    <citation type="submission" date="2012-06" db="EMBL/GenBank/DDBJ databases">
        <title>The complete genome of Ornithobacterium rhinotracheale DSM 15997.</title>
        <authorList>
            <consortium name="US DOE Joint Genome Institute (JGI-PGF)"/>
            <person name="Lucas S."/>
            <person name="Copeland A."/>
            <person name="Lapidus A."/>
            <person name="Goodwin L."/>
            <person name="Pitluck S."/>
            <person name="Peters L."/>
            <person name="Mikhailova N."/>
            <person name="Teshima H."/>
            <person name="Kyrpides N."/>
            <person name="Mavromatis K."/>
            <person name="Pagani I."/>
            <person name="Ivanova N."/>
            <person name="Ovchinnikova G."/>
            <person name="Zeytun A."/>
            <person name="Detter J.C."/>
            <person name="Han C."/>
            <person name="Land M."/>
            <person name="Hauser L."/>
            <person name="Markowitz V."/>
            <person name="Cheng J.-F."/>
            <person name="Hugenholtz P."/>
            <person name="Woyke T."/>
            <person name="Wu D."/>
            <person name="Lang E."/>
            <person name="Kopitz M."/>
            <person name="Brambilla E."/>
            <person name="Klenk H.-P."/>
            <person name="Eisen J.A."/>
        </authorList>
    </citation>
    <scope>NUCLEOTIDE SEQUENCE [LARGE SCALE GENOMIC DNA]</scope>
    <source>
        <strain evidence="13">ATCC 51463 / DSM 15997 / CCUG 23171 / LMG 9086</strain>
    </source>
</reference>
<dbReference type="PATRIC" id="fig|867902.3.peg.789"/>
<evidence type="ECO:0000259" key="11">
    <source>
        <dbReference type="Pfam" id="PF09093"/>
    </source>
</evidence>
<dbReference type="Pfam" id="PF02278">
    <property type="entry name" value="Lyase_8"/>
    <property type="match status" value="1"/>
</dbReference>
<dbReference type="InterPro" id="IPR014718">
    <property type="entry name" value="GH-type_carb-bd"/>
</dbReference>
<evidence type="ECO:0000259" key="9">
    <source>
        <dbReference type="Pfam" id="PF02278"/>
    </source>
</evidence>
<dbReference type="PANTHER" id="PTHR37322:SF3">
    <property type="entry name" value="CHONDROITIN SULFATE ABC EXOLYASE"/>
    <property type="match status" value="1"/>
</dbReference>
<feature type="chain" id="PRO_5003685339" evidence="8">
    <location>
        <begin position="19"/>
        <end position="1002"/>
    </location>
</feature>
<dbReference type="AlphaFoldDB" id="I3ZZ69"/>
<evidence type="ECO:0000256" key="5">
    <source>
        <dbReference type="ARBA" id="ARBA00023239"/>
    </source>
</evidence>
<feature type="site" description="Important for catalytic activity against dermatan sulfate substrate" evidence="7">
    <location>
        <position position="338"/>
    </location>
</feature>
<feature type="site" description="Important for catalytic activity against all substrates" evidence="7">
    <location>
        <position position="169"/>
    </location>
</feature>
<organism evidence="12 13">
    <name type="scientific">Ornithobacterium rhinotracheale (strain ATCC 51463 / DSM 15997 / CCUG 23171 / CIP 104009 / LMG 9086)</name>
    <dbReference type="NCBI Taxonomy" id="867902"/>
    <lineage>
        <taxon>Bacteria</taxon>
        <taxon>Pseudomonadati</taxon>
        <taxon>Bacteroidota</taxon>
        <taxon>Flavobacteriia</taxon>
        <taxon>Flavobacteriales</taxon>
        <taxon>Weeksellaceae</taxon>
        <taxon>Ornithobacterium</taxon>
    </lineage>
</organism>
<dbReference type="PANTHER" id="PTHR37322">
    <property type="match status" value="1"/>
</dbReference>
<dbReference type="GO" id="GO:0005576">
    <property type="term" value="C:extracellular region"/>
    <property type="evidence" value="ECO:0007669"/>
    <property type="project" value="InterPro"/>
</dbReference>
<dbReference type="SUPFAM" id="SSF49863">
    <property type="entry name" value="Hyaluronate lyase-like, C-terminal domain"/>
    <property type="match status" value="1"/>
</dbReference>
<accession>I3ZZ69</accession>